<organism evidence="1 2">
    <name type="scientific">Portunus trituberculatus</name>
    <name type="common">Swimming crab</name>
    <name type="synonym">Neptunus trituberculatus</name>
    <dbReference type="NCBI Taxonomy" id="210409"/>
    <lineage>
        <taxon>Eukaryota</taxon>
        <taxon>Metazoa</taxon>
        <taxon>Ecdysozoa</taxon>
        <taxon>Arthropoda</taxon>
        <taxon>Crustacea</taxon>
        <taxon>Multicrustacea</taxon>
        <taxon>Malacostraca</taxon>
        <taxon>Eumalacostraca</taxon>
        <taxon>Eucarida</taxon>
        <taxon>Decapoda</taxon>
        <taxon>Pleocyemata</taxon>
        <taxon>Brachyura</taxon>
        <taxon>Eubrachyura</taxon>
        <taxon>Portunoidea</taxon>
        <taxon>Portunidae</taxon>
        <taxon>Portuninae</taxon>
        <taxon>Portunus</taxon>
    </lineage>
</organism>
<dbReference type="AlphaFoldDB" id="A0A5B7DXA6"/>
<name>A0A5B7DXA6_PORTR</name>
<comment type="caution">
    <text evidence="1">The sequence shown here is derived from an EMBL/GenBank/DDBJ whole genome shotgun (WGS) entry which is preliminary data.</text>
</comment>
<evidence type="ECO:0000313" key="2">
    <source>
        <dbReference type="Proteomes" id="UP000324222"/>
    </source>
</evidence>
<dbReference type="Proteomes" id="UP000324222">
    <property type="component" value="Unassembled WGS sequence"/>
</dbReference>
<proteinExistence type="predicted"/>
<gene>
    <name evidence="1" type="ORF">E2C01_018536</name>
</gene>
<protein>
    <submittedName>
        <fullName evidence="1">Uncharacterized protein</fullName>
    </submittedName>
</protein>
<keyword evidence="2" id="KW-1185">Reference proteome</keyword>
<dbReference type="EMBL" id="VSRR010001460">
    <property type="protein sequence ID" value="MPC25424.1"/>
    <property type="molecule type" value="Genomic_DNA"/>
</dbReference>
<accession>A0A5B7DXA6</accession>
<evidence type="ECO:0000313" key="1">
    <source>
        <dbReference type="EMBL" id="MPC25424.1"/>
    </source>
</evidence>
<sequence length="80" mass="8931">MCTMKRLVHHHSPCIVFLSASTCRPTPREFKVHERLGAASTRRLPLAPPGIPSPCITCVDYVLERAASRPSLRREAFCSL</sequence>
<reference evidence="1 2" key="1">
    <citation type="submission" date="2019-05" db="EMBL/GenBank/DDBJ databases">
        <title>Another draft genome of Portunus trituberculatus and its Hox gene families provides insights of decapod evolution.</title>
        <authorList>
            <person name="Jeong J.-H."/>
            <person name="Song I."/>
            <person name="Kim S."/>
            <person name="Choi T."/>
            <person name="Kim D."/>
            <person name="Ryu S."/>
            <person name="Kim W."/>
        </authorList>
    </citation>
    <scope>NUCLEOTIDE SEQUENCE [LARGE SCALE GENOMIC DNA]</scope>
    <source>
        <tissue evidence="1">Muscle</tissue>
    </source>
</reference>